<accession>A0A160TKS4</accession>
<evidence type="ECO:0000256" key="1">
    <source>
        <dbReference type="SAM" id="MobiDB-lite"/>
    </source>
</evidence>
<dbReference type="EMBL" id="CZQE01000293">
    <property type="protein sequence ID" value="CUS45715.1"/>
    <property type="molecule type" value="Genomic_DNA"/>
</dbReference>
<reference evidence="2" key="1">
    <citation type="submission" date="2015-10" db="EMBL/GenBank/DDBJ databases">
        <authorList>
            <person name="Gilbert D.G."/>
        </authorList>
    </citation>
    <scope>NUCLEOTIDE SEQUENCE</scope>
</reference>
<dbReference type="AlphaFoldDB" id="A0A160TKS4"/>
<evidence type="ECO:0000313" key="2">
    <source>
        <dbReference type="EMBL" id="CUS45715.1"/>
    </source>
</evidence>
<proteinExistence type="predicted"/>
<protein>
    <submittedName>
        <fullName evidence="2">Uncharacterized protein</fullName>
    </submittedName>
</protein>
<name>A0A160TKS4_9ZZZZ</name>
<feature type="region of interest" description="Disordered" evidence="1">
    <location>
        <begin position="1"/>
        <end position="24"/>
    </location>
</feature>
<feature type="region of interest" description="Disordered" evidence="1">
    <location>
        <begin position="51"/>
        <end position="102"/>
    </location>
</feature>
<organism evidence="2">
    <name type="scientific">hydrothermal vent metagenome</name>
    <dbReference type="NCBI Taxonomy" id="652676"/>
    <lineage>
        <taxon>unclassified sequences</taxon>
        <taxon>metagenomes</taxon>
        <taxon>ecological metagenomes</taxon>
    </lineage>
</organism>
<sequence length="374" mass="39881">MHQRDVQQRQAIHPAPPLPGASIAGPRQTQLAAMSAMLNAAPPAQRLAAMATPSGDRNGLPPRSGTAQLKPITRSTGTAPVQRMIVDNGSPPPSFASDSERPKWQVTAERAILQDFKITTGSSVSKIDYVKEQLARCHILAFNDIQATILEYLNSSAPNKDSDLTIWLFNVTAGIGGTREATGIEKAAQTMMANPSTKTANTLLGKLNSLSDNLRAADSLLNSYIGEHPDLRGSTSPGGQWHASTKSRQALDLSDSSLLLTPQHQSNIVTSEGTVPLGSLSPRLQSQLQGQSWETRGVHSSSTINALYPGSTETSIKSAPSGTFNFTGVTQAPSNLSGLYYEYGVLAKNNARSPTEELRFQELAGILKGVGWIN</sequence>
<gene>
    <name evidence="2" type="ORF">MGWOODY_Smn448</name>
</gene>